<dbReference type="Gene3D" id="2.30.29.30">
    <property type="entry name" value="Pleckstrin-homology domain (PH domain)/Phosphotyrosine-binding domain (PTB)"/>
    <property type="match status" value="1"/>
</dbReference>
<dbReference type="Pfam" id="PF03517">
    <property type="entry name" value="Voldacs"/>
    <property type="match status" value="1"/>
</dbReference>
<dbReference type="PANTHER" id="PTHR21399:SF0">
    <property type="entry name" value="METHYLOSOME SUBUNIT PICLN"/>
    <property type="match status" value="1"/>
</dbReference>
<dbReference type="PRINTS" id="PR01348">
    <property type="entry name" value="ICLNCHANNEL"/>
</dbReference>
<evidence type="ECO:0000313" key="7">
    <source>
        <dbReference type="Proteomes" id="UP001479436"/>
    </source>
</evidence>
<comment type="subcellular location">
    <subcellularLocation>
        <location evidence="2">Cytoplasm</location>
    </subcellularLocation>
    <subcellularLocation>
        <location evidence="1">Nucleus</location>
    </subcellularLocation>
</comment>
<dbReference type="InterPro" id="IPR011993">
    <property type="entry name" value="PH-like_dom_sf"/>
</dbReference>
<evidence type="ECO:0000256" key="2">
    <source>
        <dbReference type="ARBA" id="ARBA00004496"/>
    </source>
</evidence>
<dbReference type="PANTHER" id="PTHR21399">
    <property type="entry name" value="CHLORIDE CONDUCTANCE REGULATORY PROTEIN ICLN"/>
    <property type="match status" value="1"/>
</dbReference>
<evidence type="ECO:0000256" key="1">
    <source>
        <dbReference type="ARBA" id="ARBA00004123"/>
    </source>
</evidence>
<evidence type="ECO:0008006" key="8">
    <source>
        <dbReference type="Google" id="ProtNLM"/>
    </source>
</evidence>
<protein>
    <recommendedName>
        <fullName evidence="8">Methylosome subunit pICln</fullName>
    </recommendedName>
</protein>
<evidence type="ECO:0000256" key="4">
    <source>
        <dbReference type="ARBA" id="ARBA00022490"/>
    </source>
</evidence>
<comment type="caution">
    <text evidence="6">The sequence shown here is derived from an EMBL/GenBank/DDBJ whole genome shotgun (WGS) entry which is preliminary data.</text>
</comment>
<keyword evidence="7" id="KW-1185">Reference proteome</keyword>
<proteinExistence type="inferred from homology"/>
<evidence type="ECO:0000256" key="5">
    <source>
        <dbReference type="ARBA" id="ARBA00023242"/>
    </source>
</evidence>
<keyword evidence="4" id="KW-0963">Cytoplasm</keyword>
<accession>A0ABR2WH37</accession>
<name>A0ABR2WH37_9FUNG</name>
<reference evidence="6 7" key="1">
    <citation type="submission" date="2023-04" db="EMBL/GenBank/DDBJ databases">
        <title>Genome of Basidiobolus ranarum AG-B5.</title>
        <authorList>
            <person name="Stajich J.E."/>
            <person name="Carter-House D."/>
            <person name="Gryganskyi A."/>
        </authorList>
    </citation>
    <scope>NUCLEOTIDE SEQUENCE [LARGE SCALE GENOMIC DNA]</scope>
    <source>
        <strain evidence="6 7">AG-B5</strain>
    </source>
</reference>
<dbReference type="EMBL" id="JASJQH010001775">
    <property type="protein sequence ID" value="KAK9760812.1"/>
    <property type="molecule type" value="Genomic_DNA"/>
</dbReference>
<keyword evidence="5" id="KW-0539">Nucleus</keyword>
<evidence type="ECO:0000313" key="6">
    <source>
        <dbReference type="EMBL" id="KAK9760812.1"/>
    </source>
</evidence>
<evidence type="ECO:0000256" key="3">
    <source>
        <dbReference type="ARBA" id="ARBA00007054"/>
    </source>
</evidence>
<dbReference type="Proteomes" id="UP001479436">
    <property type="component" value="Unassembled WGS sequence"/>
</dbReference>
<sequence>MTVTIIRSLPTFQQPGEATDEGAVILRYSQPDTSMLLSPEVPAGTFGKGTVYVTESQVYFFSSETSTGLAIEYPSIAMHAVSREESGGSCVYCQLSDSIHQMFLEASQGQNGDSEEDEIDDDFTELRFVPSDSGAVDAIFDAMSECATLHPDFVDEEEFYEEDDLSDQGQFEDAPEN</sequence>
<dbReference type="InterPro" id="IPR003521">
    <property type="entry name" value="ICln"/>
</dbReference>
<gene>
    <name evidence="6" type="ORF">K7432_014773</name>
</gene>
<dbReference type="InterPro" id="IPR039924">
    <property type="entry name" value="ICln/Lot5/Saf5"/>
</dbReference>
<organism evidence="6 7">
    <name type="scientific">Basidiobolus ranarum</name>
    <dbReference type="NCBI Taxonomy" id="34480"/>
    <lineage>
        <taxon>Eukaryota</taxon>
        <taxon>Fungi</taxon>
        <taxon>Fungi incertae sedis</taxon>
        <taxon>Zoopagomycota</taxon>
        <taxon>Entomophthoromycotina</taxon>
        <taxon>Basidiobolomycetes</taxon>
        <taxon>Basidiobolales</taxon>
        <taxon>Basidiobolaceae</taxon>
        <taxon>Basidiobolus</taxon>
    </lineage>
</organism>
<comment type="similarity">
    <text evidence="3">Belongs to the pICln (TC 1.A.47) family.</text>
</comment>